<dbReference type="EMBL" id="CP063079">
    <property type="protein sequence ID" value="QOQ89186.1"/>
    <property type="molecule type" value="Genomic_DNA"/>
</dbReference>
<sequence length="390" mass="46608">MKKVGVVIPIYNVEKYLKECLDSVINQSYTNLEIILVNDGSTDENSLNIAKEYTLKDKRITLFDKKNGGLSTARNVGIEYFSGEYKLKNKTQAIKENSLIEFNIEGNNPYEIYTIYKSYKAFNDEQDLTSFTYPGIDYIIFLDSDDYWELNCIEECVSRMDGVDVVWFDSIEYHDMEESYFKYHSRLKDIDIKKECRINPIEWLKFLRKNKIKDFAFAWSGMINFDYMKDKKMKFRDYIFAEDHLFGILLFSQAKSIYVYPKVFYYYRIRANSLTNQDKKITKDNILPYFKDIFIAFEENATLAKEYFKCASWVQTSLELVRFIENYHDKEISSLLKNAILYFYIKNAFKVEKFSKDPLYVKEKLKKLKPYKISKIQYKIFRLLPNFIKK</sequence>
<feature type="domain" description="Glycosyltransferase 2-like" evidence="1">
    <location>
        <begin position="137"/>
        <end position="196"/>
    </location>
</feature>
<evidence type="ECO:0000259" key="1">
    <source>
        <dbReference type="Pfam" id="PF00535"/>
    </source>
</evidence>
<dbReference type="PANTHER" id="PTHR22916">
    <property type="entry name" value="GLYCOSYLTRANSFERASE"/>
    <property type="match status" value="1"/>
</dbReference>
<gene>
    <name evidence="2" type="ORF">IMC75_01535</name>
</gene>
<dbReference type="Pfam" id="PF00535">
    <property type="entry name" value="Glycos_transf_2"/>
    <property type="match status" value="2"/>
</dbReference>
<dbReference type="InterPro" id="IPR029044">
    <property type="entry name" value="Nucleotide-diphossugar_trans"/>
</dbReference>
<feature type="domain" description="Glycosyltransferase 2-like" evidence="1">
    <location>
        <begin position="6"/>
        <end position="85"/>
    </location>
</feature>
<organism evidence="2 3">
    <name type="scientific">Campylobacter peloridis</name>
    <dbReference type="NCBI Taxonomy" id="488546"/>
    <lineage>
        <taxon>Bacteria</taxon>
        <taxon>Pseudomonadati</taxon>
        <taxon>Campylobacterota</taxon>
        <taxon>Epsilonproteobacteria</taxon>
        <taxon>Campylobacterales</taxon>
        <taxon>Campylobacteraceae</taxon>
        <taxon>Campylobacter</taxon>
    </lineage>
</organism>
<dbReference type="SUPFAM" id="SSF53448">
    <property type="entry name" value="Nucleotide-diphospho-sugar transferases"/>
    <property type="match status" value="1"/>
</dbReference>
<dbReference type="Gene3D" id="3.90.550.10">
    <property type="entry name" value="Spore Coat Polysaccharide Biosynthesis Protein SpsA, Chain A"/>
    <property type="match status" value="2"/>
</dbReference>
<accession>A0ABX6TTC2</accession>
<dbReference type="RefSeq" id="WP_044599175.1">
    <property type="nucleotide sequence ID" value="NZ_CP063079.1"/>
</dbReference>
<reference evidence="2 3" key="1">
    <citation type="submission" date="2020-10" db="EMBL/GenBank/DDBJ databases">
        <title>Campylobacter and Helicobacter PacBio genomes.</title>
        <authorList>
            <person name="Lane C."/>
        </authorList>
    </citation>
    <scope>NUCLEOTIDE SEQUENCE [LARGE SCALE GENOMIC DNA]</scope>
    <source>
        <strain evidence="2 3">2016D-0074</strain>
    </source>
</reference>
<proteinExistence type="predicted"/>
<protein>
    <submittedName>
        <fullName evidence="2">Glycosyltransferase family 2 protein</fullName>
    </submittedName>
</protein>
<dbReference type="CDD" id="cd00761">
    <property type="entry name" value="Glyco_tranf_GTA_type"/>
    <property type="match status" value="1"/>
</dbReference>
<name>A0ABX6TTC2_9BACT</name>
<dbReference type="PANTHER" id="PTHR22916:SF3">
    <property type="entry name" value="UDP-GLCNAC:BETAGAL BETA-1,3-N-ACETYLGLUCOSAMINYLTRANSFERASE-LIKE PROTEIN 1"/>
    <property type="match status" value="1"/>
</dbReference>
<evidence type="ECO:0000313" key="2">
    <source>
        <dbReference type="EMBL" id="QOQ89186.1"/>
    </source>
</evidence>
<evidence type="ECO:0000313" key="3">
    <source>
        <dbReference type="Proteomes" id="UP000595070"/>
    </source>
</evidence>
<dbReference type="Proteomes" id="UP000595070">
    <property type="component" value="Chromosome"/>
</dbReference>
<dbReference type="InterPro" id="IPR001173">
    <property type="entry name" value="Glyco_trans_2-like"/>
</dbReference>
<keyword evidence="3" id="KW-1185">Reference proteome</keyword>